<evidence type="ECO:0000256" key="4">
    <source>
        <dbReference type="ARBA" id="ARBA00022729"/>
    </source>
</evidence>
<dbReference type="PANTHER" id="PTHR33794:SF1">
    <property type="entry name" value="BACILLOLYSIN"/>
    <property type="match status" value="1"/>
</dbReference>
<feature type="active site" description="Proton donor" evidence="8">
    <location>
        <position position="472"/>
    </location>
</feature>
<evidence type="ECO:0000256" key="9">
    <source>
        <dbReference type="RuleBase" id="RU366073"/>
    </source>
</evidence>
<keyword evidence="2 9" id="KW-0645">Protease</keyword>
<evidence type="ECO:0000259" key="11">
    <source>
        <dbReference type="Pfam" id="PF02868"/>
    </source>
</evidence>
<feature type="active site" evidence="8">
    <location>
        <position position="385"/>
    </location>
</feature>
<dbReference type="EC" id="3.4.24.-" evidence="9"/>
<dbReference type="InterPro" id="IPR023612">
    <property type="entry name" value="Peptidase_M4"/>
</dbReference>
<dbReference type="Pfam" id="PF07504">
    <property type="entry name" value="FTP"/>
    <property type="match status" value="1"/>
</dbReference>
<evidence type="ECO:0000313" key="14">
    <source>
        <dbReference type="Proteomes" id="UP000190675"/>
    </source>
</evidence>
<dbReference type="Pfam" id="PF02868">
    <property type="entry name" value="Peptidase_M4_C"/>
    <property type="match status" value="1"/>
</dbReference>
<evidence type="ECO:0000259" key="10">
    <source>
        <dbReference type="Pfam" id="PF01447"/>
    </source>
</evidence>
<dbReference type="GO" id="GO:0004222">
    <property type="term" value="F:metalloendopeptidase activity"/>
    <property type="evidence" value="ECO:0007669"/>
    <property type="project" value="UniProtKB-UniRule"/>
</dbReference>
<dbReference type="InterPro" id="IPR001570">
    <property type="entry name" value="Peptidase_M4_C_domain"/>
</dbReference>
<sequence length="559" mass="61254">MAKQMKKAATSRVPAPGTTARGFQVMAIHVTEKRGRRAFEALRADRPASNTFALAESLPKNLDPESAAKRILAHAFASDAMPTLVDDEASSFRSLGVETVPLTGTTIVKFRQQIRGIPVFASLVSVELDDDNELVSLNSSLAKPDLASYVASISPLDALKRIADLAGYGRQLPDGVPTLNLFLDHGGKWRLAYIVEDVRSRTKGKASPAQHQIPLVHDYVIDARSGALVAELPRTPALRHGTASAPDDLGNMQTFNIEMKDGKRVMRDARLNIETYDLRYRDPLDGTLPGKLVKHPWSPAAVSAHTHAAVVTTYLRKVLKRNNIDNMGGRVVSTVKCVVEQFERPPGSKVWLNALWDGKQMLYGQDLFNGRLRSMASSLSVVAHELFHGVTGGTARLIYLGESGALNESYSDIFGTLIANSKQPDIGKWHWQVGCGMAVRDMQNPTQDNQPKLMKDFVQLPLTLNHDLGGVHLNSGIHNYAAFNIMTANDGRKFIFTPKELAAMFYIALTQQLSRQSTFADSRRAVVLATRSLFRNLPQTQIDIRVAAVKAGFAAAGIR</sequence>
<keyword evidence="5 9" id="KW-0378">Hydrolase</keyword>
<evidence type="ECO:0000256" key="8">
    <source>
        <dbReference type="PIRSR" id="PIRSR623612-1"/>
    </source>
</evidence>
<keyword evidence="9" id="KW-0964">Secreted</keyword>
<comment type="function">
    <text evidence="9">Extracellular zinc metalloprotease.</text>
</comment>
<accession>A0A1M5GDR4</accession>
<dbReference type="GO" id="GO:0005576">
    <property type="term" value="C:extracellular region"/>
    <property type="evidence" value="ECO:0007669"/>
    <property type="project" value="UniProtKB-SubCell"/>
</dbReference>
<dbReference type="InterPro" id="IPR011096">
    <property type="entry name" value="FTP_domain"/>
</dbReference>
<evidence type="ECO:0000259" key="12">
    <source>
        <dbReference type="Pfam" id="PF07504"/>
    </source>
</evidence>
<dbReference type="EMBL" id="LT670818">
    <property type="protein sequence ID" value="SHG01602.1"/>
    <property type="molecule type" value="Genomic_DNA"/>
</dbReference>
<name>A0A1M5GDR4_9BRAD</name>
<reference evidence="13 14" key="1">
    <citation type="submission" date="2016-11" db="EMBL/GenBank/DDBJ databases">
        <authorList>
            <person name="Jaros S."/>
            <person name="Januszkiewicz K."/>
            <person name="Wedrychowicz H."/>
        </authorList>
    </citation>
    <scope>NUCLEOTIDE SEQUENCE [LARGE SCALE GENOMIC DNA]</scope>
    <source>
        <strain evidence="13 14">GAS242</strain>
    </source>
</reference>
<comment type="subcellular location">
    <subcellularLocation>
        <location evidence="9">Secreted</location>
    </subcellularLocation>
</comment>
<dbReference type="Gene3D" id="1.10.390.10">
    <property type="entry name" value="Neutral Protease Domain 2"/>
    <property type="match status" value="1"/>
</dbReference>
<dbReference type="InterPro" id="IPR013856">
    <property type="entry name" value="Peptidase_M4_domain"/>
</dbReference>
<dbReference type="AlphaFoldDB" id="A0A1M5GDR4"/>
<feature type="domain" description="FTP" evidence="12">
    <location>
        <begin position="91"/>
        <end position="141"/>
    </location>
</feature>
<feature type="domain" description="Peptidase M4" evidence="10">
    <location>
        <begin position="248"/>
        <end position="391"/>
    </location>
</feature>
<evidence type="ECO:0000256" key="3">
    <source>
        <dbReference type="ARBA" id="ARBA00022723"/>
    </source>
</evidence>
<dbReference type="PANTHER" id="PTHR33794">
    <property type="entry name" value="BACILLOLYSIN"/>
    <property type="match status" value="1"/>
</dbReference>
<keyword evidence="6 9" id="KW-0862">Zinc</keyword>
<comment type="cofactor">
    <cofactor evidence="9">
        <name>Zn(2+)</name>
        <dbReference type="ChEBI" id="CHEBI:29105"/>
    </cofactor>
</comment>
<dbReference type="CDD" id="cd09597">
    <property type="entry name" value="M4_TLP"/>
    <property type="match status" value="1"/>
</dbReference>
<evidence type="ECO:0000256" key="2">
    <source>
        <dbReference type="ARBA" id="ARBA00022670"/>
    </source>
</evidence>
<keyword evidence="3" id="KW-0479">Metal-binding</keyword>
<organism evidence="13 14">
    <name type="scientific">Bradyrhizobium erythrophlei</name>
    <dbReference type="NCBI Taxonomy" id="1437360"/>
    <lineage>
        <taxon>Bacteria</taxon>
        <taxon>Pseudomonadati</taxon>
        <taxon>Pseudomonadota</taxon>
        <taxon>Alphaproteobacteria</taxon>
        <taxon>Hyphomicrobiales</taxon>
        <taxon>Nitrobacteraceae</taxon>
        <taxon>Bradyrhizobium</taxon>
    </lineage>
</organism>
<dbReference type="SUPFAM" id="SSF55486">
    <property type="entry name" value="Metalloproteases ('zincins'), catalytic domain"/>
    <property type="match status" value="1"/>
</dbReference>
<dbReference type="InterPro" id="IPR050728">
    <property type="entry name" value="Zinc_Metalloprotease_M4"/>
</dbReference>
<dbReference type="PRINTS" id="PR00730">
    <property type="entry name" value="THERMOLYSIN"/>
</dbReference>
<keyword evidence="4" id="KW-0732">Signal</keyword>
<dbReference type="InterPro" id="IPR027268">
    <property type="entry name" value="Peptidase_M4/M1_CTD_sf"/>
</dbReference>
<evidence type="ECO:0000256" key="5">
    <source>
        <dbReference type="ARBA" id="ARBA00022801"/>
    </source>
</evidence>
<gene>
    <name evidence="13" type="ORF">SAMN05444169_0066</name>
</gene>
<dbReference type="GO" id="GO:0006508">
    <property type="term" value="P:proteolysis"/>
    <property type="evidence" value="ECO:0007669"/>
    <property type="project" value="UniProtKB-KW"/>
</dbReference>
<evidence type="ECO:0000256" key="7">
    <source>
        <dbReference type="ARBA" id="ARBA00023049"/>
    </source>
</evidence>
<dbReference type="Pfam" id="PF01447">
    <property type="entry name" value="Peptidase_M4"/>
    <property type="match status" value="1"/>
</dbReference>
<evidence type="ECO:0000313" key="13">
    <source>
        <dbReference type="EMBL" id="SHG01602.1"/>
    </source>
</evidence>
<dbReference type="Proteomes" id="UP000190675">
    <property type="component" value="Chromosome I"/>
</dbReference>
<proteinExistence type="inferred from homology"/>
<dbReference type="Gene3D" id="3.10.170.10">
    <property type="match status" value="1"/>
</dbReference>
<protein>
    <recommendedName>
        <fullName evidence="9">Neutral metalloproteinase</fullName>
        <ecNumber evidence="9">3.4.24.-</ecNumber>
    </recommendedName>
</protein>
<comment type="similarity">
    <text evidence="1 9">Belongs to the peptidase M4 family.</text>
</comment>
<dbReference type="OrthoDB" id="5378341at2"/>
<feature type="domain" description="Peptidase M4 C-terminal" evidence="11">
    <location>
        <begin position="395"/>
        <end position="555"/>
    </location>
</feature>
<evidence type="ECO:0000256" key="6">
    <source>
        <dbReference type="ARBA" id="ARBA00022833"/>
    </source>
</evidence>
<dbReference type="GO" id="GO:0046872">
    <property type="term" value="F:metal ion binding"/>
    <property type="evidence" value="ECO:0007669"/>
    <property type="project" value="UniProtKB-UniRule"/>
</dbReference>
<dbReference type="RefSeq" id="WP_079563901.1">
    <property type="nucleotide sequence ID" value="NZ_LT670818.1"/>
</dbReference>
<evidence type="ECO:0000256" key="1">
    <source>
        <dbReference type="ARBA" id="ARBA00009388"/>
    </source>
</evidence>
<keyword evidence="7 9" id="KW-0482">Metalloprotease</keyword>